<dbReference type="InterPro" id="IPR011652">
    <property type="entry name" value="MORN_2"/>
</dbReference>
<evidence type="ECO:0000313" key="2">
    <source>
        <dbReference type="EMBL" id="KIC95596.1"/>
    </source>
</evidence>
<evidence type="ECO:0008006" key="4">
    <source>
        <dbReference type="Google" id="ProtNLM"/>
    </source>
</evidence>
<dbReference type="Proteomes" id="UP000031408">
    <property type="component" value="Unassembled WGS sequence"/>
</dbReference>
<comment type="caution">
    <text evidence="2">The sequence shown here is derived from an EMBL/GenBank/DDBJ whole genome shotgun (WGS) entry which is preliminary data.</text>
</comment>
<keyword evidence="1" id="KW-0732">Signal</keyword>
<feature type="signal peptide" evidence="1">
    <location>
        <begin position="1"/>
        <end position="18"/>
    </location>
</feature>
<reference evidence="2 3" key="1">
    <citation type="submission" date="2014-11" db="EMBL/GenBank/DDBJ databases">
        <title>Genome sequence of Flavihumibacter solisilvae 3-3.</title>
        <authorList>
            <person name="Zhou G."/>
            <person name="Li M."/>
            <person name="Wang G."/>
        </authorList>
    </citation>
    <scope>NUCLEOTIDE SEQUENCE [LARGE SCALE GENOMIC DNA]</scope>
    <source>
        <strain evidence="2 3">3-3</strain>
    </source>
</reference>
<evidence type="ECO:0000313" key="3">
    <source>
        <dbReference type="Proteomes" id="UP000031408"/>
    </source>
</evidence>
<gene>
    <name evidence="2" type="ORF">OI18_04870</name>
</gene>
<dbReference type="SUPFAM" id="SSF82185">
    <property type="entry name" value="Histone H3 K4-specific methyltransferase SET7/9 N-terminal domain"/>
    <property type="match status" value="2"/>
</dbReference>
<evidence type="ECO:0000256" key="1">
    <source>
        <dbReference type="SAM" id="SignalP"/>
    </source>
</evidence>
<proteinExistence type="predicted"/>
<sequence>MRLLLILITLFIAAPALAQKSDTSWLSLNEHLAPQKKGGIYPAIVIQQNNRWVLYALQPDTSFVLVMSFLDRKLRTRDGAFAAYQAGKKPLVTGSYRNNLPDSTWSFYDEKGNLLQKGQMSLGQMTGDWTFYTGGRKRSVLHHESQQDTRLPQVTEPANGSLLALNNIRQRMHGPAIFYYPDGAVKDSGAYFNNWMHGEWIHRYENGRLQGSGNYTNDSLTGTWSWFRKDGSQATIEQYRRNKLVSIECFNTEGKPSGNSCPVLQRPYPIGSFTNFSLYAENNLFIPDTLKGVIAHGEVKMRVSISSTGKLVSIKTLSSTHPLLTSEAEAFFHSFTEWSPAIIHNMYADYDVEYELYFTRFKQE</sequence>
<dbReference type="EMBL" id="JSVC01000005">
    <property type="protein sequence ID" value="KIC95596.1"/>
    <property type="molecule type" value="Genomic_DNA"/>
</dbReference>
<dbReference type="Gene3D" id="2.20.110.10">
    <property type="entry name" value="Histone H3 K4-specific methyltransferase SET7/9 N-terminal domain"/>
    <property type="match status" value="2"/>
</dbReference>
<feature type="chain" id="PRO_5002134812" description="TonB C-terminal domain-containing protein" evidence="1">
    <location>
        <begin position="19"/>
        <end position="364"/>
    </location>
</feature>
<protein>
    <recommendedName>
        <fullName evidence="4">TonB C-terminal domain-containing protein</fullName>
    </recommendedName>
</protein>
<name>A0A0C1L7Q7_9BACT</name>
<dbReference type="AlphaFoldDB" id="A0A0C1L7Q7"/>
<accession>A0A0C1L7Q7</accession>
<dbReference type="RefSeq" id="WP_039137685.1">
    <property type="nucleotide sequence ID" value="NZ_JSVC01000005.1"/>
</dbReference>
<dbReference type="Pfam" id="PF07661">
    <property type="entry name" value="MORN_2"/>
    <property type="match status" value="1"/>
</dbReference>
<dbReference type="STRING" id="1349421.OI18_04870"/>
<organism evidence="2 3">
    <name type="scientific">Flavihumibacter solisilvae</name>
    <dbReference type="NCBI Taxonomy" id="1349421"/>
    <lineage>
        <taxon>Bacteria</taxon>
        <taxon>Pseudomonadati</taxon>
        <taxon>Bacteroidota</taxon>
        <taxon>Chitinophagia</taxon>
        <taxon>Chitinophagales</taxon>
        <taxon>Chitinophagaceae</taxon>
        <taxon>Flavihumibacter</taxon>
    </lineage>
</organism>
<keyword evidence="3" id="KW-1185">Reference proteome</keyword>
<dbReference type="OrthoDB" id="656137at2"/>